<dbReference type="SMART" id="SM00847">
    <property type="entry name" value="HA2"/>
    <property type="match status" value="1"/>
</dbReference>
<evidence type="ECO:0000313" key="12">
    <source>
        <dbReference type="Proteomes" id="UP001249851"/>
    </source>
</evidence>
<dbReference type="Pfam" id="PF21010">
    <property type="entry name" value="HA2_C"/>
    <property type="match status" value="1"/>
</dbReference>
<evidence type="ECO:0000256" key="9">
    <source>
        <dbReference type="SAM" id="SignalP"/>
    </source>
</evidence>
<dbReference type="InterPro" id="IPR001650">
    <property type="entry name" value="Helicase_C-like"/>
</dbReference>
<keyword evidence="6" id="KW-0067">ATP-binding</keyword>
<dbReference type="SMART" id="SM00490">
    <property type="entry name" value="HELICc"/>
    <property type="match status" value="1"/>
</dbReference>
<dbReference type="GO" id="GO:0003724">
    <property type="term" value="F:RNA helicase activity"/>
    <property type="evidence" value="ECO:0007669"/>
    <property type="project" value="UniProtKB-EC"/>
</dbReference>
<accession>A0AAD9QCB9</accession>
<evidence type="ECO:0000256" key="7">
    <source>
        <dbReference type="ARBA" id="ARBA00023187"/>
    </source>
</evidence>
<dbReference type="PANTHER" id="PTHR18934:SF85">
    <property type="entry name" value="ATP-DEPENDENT RNA HELICASE DHX8"/>
    <property type="match status" value="1"/>
</dbReference>
<dbReference type="PROSITE" id="PS51194">
    <property type="entry name" value="HELICASE_CTER"/>
    <property type="match status" value="1"/>
</dbReference>
<evidence type="ECO:0000256" key="3">
    <source>
        <dbReference type="ARBA" id="ARBA00022741"/>
    </source>
</evidence>
<evidence type="ECO:0000256" key="4">
    <source>
        <dbReference type="ARBA" id="ARBA00022801"/>
    </source>
</evidence>
<feature type="chain" id="PRO_5042186212" description="RNA helicase" evidence="9">
    <location>
        <begin position="21"/>
        <end position="457"/>
    </location>
</feature>
<dbReference type="SUPFAM" id="SSF52540">
    <property type="entry name" value="P-loop containing nucleoside triphosphate hydrolases"/>
    <property type="match status" value="1"/>
</dbReference>
<dbReference type="CDD" id="cd18791">
    <property type="entry name" value="SF2_C_RHA"/>
    <property type="match status" value="1"/>
</dbReference>
<evidence type="ECO:0000256" key="1">
    <source>
        <dbReference type="ARBA" id="ARBA00012552"/>
    </source>
</evidence>
<name>A0AAD9QCB9_ACRCE</name>
<keyword evidence="4" id="KW-0378">Hydrolase</keyword>
<dbReference type="GO" id="GO:0016787">
    <property type="term" value="F:hydrolase activity"/>
    <property type="evidence" value="ECO:0007669"/>
    <property type="project" value="UniProtKB-KW"/>
</dbReference>
<feature type="signal peptide" evidence="9">
    <location>
        <begin position="1"/>
        <end position="20"/>
    </location>
</feature>
<gene>
    <name evidence="11" type="ORF">P5673_018926</name>
</gene>
<evidence type="ECO:0000256" key="2">
    <source>
        <dbReference type="ARBA" id="ARBA00022664"/>
    </source>
</evidence>
<dbReference type="GO" id="GO:0000390">
    <property type="term" value="P:spliceosomal complex disassembly"/>
    <property type="evidence" value="ECO:0007669"/>
    <property type="project" value="TreeGrafter"/>
</dbReference>
<dbReference type="Proteomes" id="UP001249851">
    <property type="component" value="Unassembled WGS sequence"/>
</dbReference>
<dbReference type="GO" id="GO:0003723">
    <property type="term" value="F:RNA binding"/>
    <property type="evidence" value="ECO:0007669"/>
    <property type="project" value="TreeGrafter"/>
</dbReference>
<dbReference type="Pfam" id="PF04408">
    <property type="entry name" value="WHD_HA2"/>
    <property type="match status" value="1"/>
</dbReference>
<dbReference type="InterPro" id="IPR027417">
    <property type="entry name" value="P-loop_NTPase"/>
</dbReference>
<feature type="domain" description="Helicase C-terminal" evidence="10">
    <location>
        <begin position="1"/>
        <end position="182"/>
    </location>
</feature>
<reference evidence="11" key="2">
    <citation type="journal article" date="2023" name="Science">
        <title>Genomic signatures of disease resistance in endangered staghorn corals.</title>
        <authorList>
            <person name="Vollmer S.V."/>
            <person name="Selwyn J.D."/>
            <person name="Despard B.A."/>
            <person name="Roesel C.L."/>
        </authorList>
    </citation>
    <scope>NUCLEOTIDE SEQUENCE</scope>
    <source>
        <strain evidence="11">K2</strain>
    </source>
</reference>
<dbReference type="EC" id="3.6.4.13" evidence="1"/>
<dbReference type="FunFam" id="3.40.50.300:FF:003016">
    <property type="entry name" value="DEAH-box helicase 9"/>
    <property type="match status" value="1"/>
</dbReference>
<evidence type="ECO:0000256" key="5">
    <source>
        <dbReference type="ARBA" id="ARBA00022806"/>
    </source>
</evidence>
<dbReference type="GO" id="GO:0005524">
    <property type="term" value="F:ATP binding"/>
    <property type="evidence" value="ECO:0007669"/>
    <property type="project" value="UniProtKB-KW"/>
</dbReference>
<comment type="caution">
    <text evidence="11">The sequence shown here is derived from an EMBL/GenBank/DDBJ whole genome shotgun (WGS) entry which is preliminary data.</text>
</comment>
<keyword evidence="3" id="KW-0547">Nucleotide-binding</keyword>
<evidence type="ECO:0000259" key="10">
    <source>
        <dbReference type="PROSITE" id="PS51194"/>
    </source>
</evidence>
<dbReference type="Gene3D" id="3.40.50.300">
    <property type="entry name" value="P-loop containing nucleotide triphosphate hydrolases"/>
    <property type="match status" value="1"/>
</dbReference>
<keyword evidence="12" id="KW-1185">Reference proteome</keyword>
<keyword evidence="5 11" id="KW-0347">Helicase</keyword>
<reference evidence="11" key="1">
    <citation type="journal article" date="2023" name="G3 (Bethesda)">
        <title>Whole genome assembly and annotation of the endangered Caribbean coral Acropora cervicornis.</title>
        <authorList>
            <person name="Selwyn J.D."/>
            <person name="Vollmer S.V."/>
        </authorList>
    </citation>
    <scope>NUCLEOTIDE SEQUENCE</scope>
    <source>
        <strain evidence="11">K2</strain>
    </source>
</reference>
<dbReference type="InterPro" id="IPR011709">
    <property type="entry name" value="DEAD-box_helicase_OB_fold"/>
</dbReference>
<organism evidence="11 12">
    <name type="scientific">Acropora cervicornis</name>
    <name type="common">Staghorn coral</name>
    <dbReference type="NCBI Taxonomy" id="6130"/>
    <lineage>
        <taxon>Eukaryota</taxon>
        <taxon>Metazoa</taxon>
        <taxon>Cnidaria</taxon>
        <taxon>Anthozoa</taxon>
        <taxon>Hexacorallia</taxon>
        <taxon>Scleractinia</taxon>
        <taxon>Astrocoeniina</taxon>
        <taxon>Acroporidae</taxon>
        <taxon>Acropora</taxon>
    </lineage>
</organism>
<keyword evidence="7" id="KW-0508">mRNA splicing</keyword>
<dbReference type="InterPro" id="IPR048333">
    <property type="entry name" value="HA2_WH"/>
</dbReference>
<proteinExistence type="predicted"/>
<dbReference type="GO" id="GO:0071013">
    <property type="term" value="C:catalytic step 2 spliceosome"/>
    <property type="evidence" value="ECO:0007669"/>
    <property type="project" value="TreeGrafter"/>
</dbReference>
<keyword evidence="2" id="KW-0507">mRNA processing</keyword>
<dbReference type="Gene3D" id="1.20.120.1080">
    <property type="match status" value="1"/>
</dbReference>
<dbReference type="EMBL" id="JARQWQ010000043">
    <property type="protein sequence ID" value="KAK2558719.1"/>
    <property type="molecule type" value="Genomic_DNA"/>
</dbReference>
<dbReference type="AlphaFoldDB" id="A0AAD9QCB9"/>
<dbReference type="InterPro" id="IPR007502">
    <property type="entry name" value="Helicase-assoc_dom"/>
</dbReference>
<evidence type="ECO:0000256" key="6">
    <source>
        <dbReference type="ARBA" id="ARBA00022840"/>
    </source>
</evidence>
<keyword evidence="9" id="KW-0732">Signal</keyword>
<dbReference type="Pfam" id="PF00271">
    <property type="entry name" value="Helicase_C"/>
    <property type="match status" value="1"/>
</dbReference>
<dbReference type="Pfam" id="PF07717">
    <property type="entry name" value="OB_NTP_bind"/>
    <property type="match status" value="1"/>
</dbReference>
<comment type="catalytic activity">
    <reaction evidence="8">
        <text>ATP + H2O = ADP + phosphate + H(+)</text>
        <dbReference type="Rhea" id="RHEA:13065"/>
        <dbReference type="ChEBI" id="CHEBI:15377"/>
        <dbReference type="ChEBI" id="CHEBI:15378"/>
        <dbReference type="ChEBI" id="CHEBI:30616"/>
        <dbReference type="ChEBI" id="CHEBI:43474"/>
        <dbReference type="ChEBI" id="CHEBI:456216"/>
        <dbReference type="EC" id="3.6.4.13"/>
    </reaction>
</comment>
<sequence>MLIILCASLILRAFFEFCWLDLPSLFLGQEEIDTACEILYERMKSLGPDVPELIILPVYSALPSEMQTRIFDPAPPGSRKVVIATNIAETSLTIDGIYYVVDPGFVKQKVYNSKSGIDALVVTPISQAQAKQRSGRAGRTGPGKCYRLYTERAYRDEMLPTAVPEIQRTNLASTILSLKAMGINDLLSFDFMDPPPMETMISAMEQLHSLSSLDDEGLLTRLGRRMAEFPLEPQLSKMLIQSVHLGCSDEVLTIVSMLSVQNVFYRPKDKQALADQKKAKFHQSEGDHLTLLAVYNSWKNNKFSNPWCFENFVQARSLRRAQDIRKQMLGIMDRHKLDVVSCGKTTSRVQKAITSGFFRNAARKDPQEGYRTVTDNQVVYIHPSSALFNRQPEWVVYHELVLTTKEYMREVTTVDPKWLVEFAPAFFKTGNPTKLSKRKRQERLEPLYNRVEDTFWV</sequence>
<evidence type="ECO:0000256" key="8">
    <source>
        <dbReference type="ARBA" id="ARBA00047984"/>
    </source>
</evidence>
<dbReference type="PANTHER" id="PTHR18934">
    <property type="entry name" value="ATP-DEPENDENT RNA HELICASE"/>
    <property type="match status" value="1"/>
</dbReference>
<protein>
    <recommendedName>
        <fullName evidence="1">RNA helicase</fullName>
        <ecNumber evidence="1">3.6.4.13</ecNumber>
    </recommendedName>
</protein>
<dbReference type="FunFam" id="1.20.120.1080:FF:000001">
    <property type="entry name" value="Pre-mRNA-splicing factor ATP-dependent RNA helicase"/>
    <property type="match status" value="1"/>
</dbReference>
<evidence type="ECO:0000313" key="11">
    <source>
        <dbReference type="EMBL" id="KAK2558719.1"/>
    </source>
</evidence>